<evidence type="ECO:0000313" key="2">
    <source>
        <dbReference type="EMBL" id="MVT12516.1"/>
    </source>
</evidence>
<evidence type="ECO:0000313" key="3">
    <source>
        <dbReference type="Proteomes" id="UP000461730"/>
    </source>
</evidence>
<gene>
    <name evidence="2" type="ORF">GO493_29965</name>
</gene>
<dbReference type="EMBL" id="WRXN01000028">
    <property type="protein sequence ID" value="MVT12516.1"/>
    <property type="molecule type" value="Genomic_DNA"/>
</dbReference>
<name>A0A7K1UDX9_9BACT</name>
<feature type="chain" id="PRO_5029884217" description="Conjugative transposon protein TraO" evidence="1">
    <location>
        <begin position="20"/>
        <end position="173"/>
    </location>
</feature>
<evidence type="ECO:0008006" key="4">
    <source>
        <dbReference type="Google" id="ProtNLM"/>
    </source>
</evidence>
<protein>
    <recommendedName>
        <fullName evidence="4">Conjugative transposon protein TraO</fullName>
    </recommendedName>
</protein>
<organism evidence="2 3">
    <name type="scientific">Chitinophaga tropicalis</name>
    <dbReference type="NCBI Taxonomy" id="2683588"/>
    <lineage>
        <taxon>Bacteria</taxon>
        <taxon>Pseudomonadati</taxon>
        <taxon>Bacteroidota</taxon>
        <taxon>Chitinophagia</taxon>
        <taxon>Chitinophagales</taxon>
        <taxon>Chitinophagaceae</taxon>
        <taxon>Chitinophaga</taxon>
    </lineage>
</organism>
<reference evidence="2 3" key="1">
    <citation type="submission" date="2019-12" db="EMBL/GenBank/DDBJ databases">
        <title>Chitinophaga sp. strain ysch24 (GDMCC 1.1355), whole genome shotgun sequence.</title>
        <authorList>
            <person name="Zhang X."/>
        </authorList>
    </citation>
    <scope>NUCLEOTIDE SEQUENCE [LARGE SCALE GENOMIC DNA]</scope>
    <source>
        <strain evidence="3">ysch24</strain>
    </source>
</reference>
<dbReference type="Proteomes" id="UP000461730">
    <property type="component" value="Unassembled WGS sequence"/>
</dbReference>
<accession>A0A7K1UDX9</accession>
<sequence length="173" mass="19048">MRKLILAVCSMFCITSATAQVHQEGGTGLDITLGKTGIGVMGGVGYMRNFTDNAYLQVRGLGEFGRMYNFKYAHFGLDAMTFYNPFFISDFFQFNAGAGITLGYEKVKGISKEKSNGIGFMAGVKAGGQIEAFLSDQLGFCLYANQAYMVKKSLGYTYYEVGVGIRIFLNNYY</sequence>
<feature type="signal peptide" evidence="1">
    <location>
        <begin position="1"/>
        <end position="19"/>
    </location>
</feature>
<proteinExistence type="predicted"/>
<keyword evidence="1" id="KW-0732">Signal</keyword>
<dbReference type="RefSeq" id="WP_157309932.1">
    <property type="nucleotide sequence ID" value="NZ_WRXN01000028.1"/>
</dbReference>
<dbReference type="AlphaFoldDB" id="A0A7K1UDX9"/>
<keyword evidence="3" id="KW-1185">Reference proteome</keyword>
<comment type="caution">
    <text evidence="2">The sequence shown here is derived from an EMBL/GenBank/DDBJ whole genome shotgun (WGS) entry which is preliminary data.</text>
</comment>
<evidence type="ECO:0000256" key="1">
    <source>
        <dbReference type="SAM" id="SignalP"/>
    </source>
</evidence>